<reference evidence="1 2" key="1">
    <citation type="submission" date="2013-09" db="EMBL/GenBank/DDBJ databases">
        <title>Corchorus capsularis genome sequencing.</title>
        <authorList>
            <person name="Alam M."/>
            <person name="Haque M.S."/>
            <person name="Islam M.S."/>
            <person name="Emdad E.M."/>
            <person name="Islam M.M."/>
            <person name="Ahmed B."/>
            <person name="Halim A."/>
            <person name="Hossen Q.M.M."/>
            <person name="Hossain M.Z."/>
            <person name="Ahmed R."/>
            <person name="Khan M.M."/>
            <person name="Islam R."/>
            <person name="Rashid M.M."/>
            <person name="Khan S.A."/>
            <person name="Rahman M.S."/>
            <person name="Alam M."/>
        </authorList>
    </citation>
    <scope>NUCLEOTIDE SEQUENCE [LARGE SCALE GENOMIC DNA]</scope>
    <source>
        <strain evidence="2">cv. CVL-1</strain>
        <tissue evidence="1">Whole seedling</tissue>
    </source>
</reference>
<organism evidence="1 2">
    <name type="scientific">Corchorus capsularis</name>
    <name type="common">Jute</name>
    <dbReference type="NCBI Taxonomy" id="210143"/>
    <lineage>
        <taxon>Eukaryota</taxon>
        <taxon>Viridiplantae</taxon>
        <taxon>Streptophyta</taxon>
        <taxon>Embryophyta</taxon>
        <taxon>Tracheophyta</taxon>
        <taxon>Spermatophyta</taxon>
        <taxon>Magnoliopsida</taxon>
        <taxon>eudicotyledons</taxon>
        <taxon>Gunneridae</taxon>
        <taxon>Pentapetalae</taxon>
        <taxon>rosids</taxon>
        <taxon>malvids</taxon>
        <taxon>Malvales</taxon>
        <taxon>Malvaceae</taxon>
        <taxon>Grewioideae</taxon>
        <taxon>Apeibeae</taxon>
        <taxon>Corchorus</taxon>
    </lineage>
</organism>
<evidence type="ECO:0000313" key="1">
    <source>
        <dbReference type="EMBL" id="OMO70478.1"/>
    </source>
</evidence>
<accession>A0A1R3HJJ5</accession>
<gene>
    <name evidence="1" type="ORF">CCACVL1_18887</name>
</gene>
<evidence type="ECO:0000313" key="2">
    <source>
        <dbReference type="Proteomes" id="UP000188268"/>
    </source>
</evidence>
<dbReference type="AlphaFoldDB" id="A0A1R3HJJ5"/>
<keyword evidence="2" id="KW-1185">Reference proteome</keyword>
<name>A0A1R3HJJ5_COCAP</name>
<comment type="caution">
    <text evidence="1">The sequence shown here is derived from an EMBL/GenBank/DDBJ whole genome shotgun (WGS) entry which is preliminary data.</text>
</comment>
<dbReference type="EMBL" id="AWWV01011800">
    <property type="protein sequence ID" value="OMO70478.1"/>
    <property type="molecule type" value="Genomic_DNA"/>
</dbReference>
<protein>
    <submittedName>
        <fullName evidence="1">Uncharacterized protein</fullName>
    </submittedName>
</protein>
<sequence length="35" mass="4424">MEWEAKLEAFVKRIKKFKKMNRDLLKVEKMKRSQR</sequence>
<dbReference type="Proteomes" id="UP000188268">
    <property type="component" value="Unassembled WGS sequence"/>
</dbReference>
<proteinExistence type="predicted"/>
<dbReference type="Gramene" id="OMO70478">
    <property type="protein sequence ID" value="OMO70478"/>
    <property type="gene ID" value="CCACVL1_18887"/>
</dbReference>